<evidence type="ECO:0000256" key="9">
    <source>
        <dbReference type="ARBA" id="ARBA00022630"/>
    </source>
</evidence>
<dbReference type="GO" id="GO:0042128">
    <property type="term" value="P:nitrate assimilation"/>
    <property type="evidence" value="ECO:0007669"/>
    <property type="project" value="UniProtKB-KW"/>
</dbReference>
<dbReference type="SMART" id="SM01117">
    <property type="entry name" value="Cyt-b5"/>
    <property type="match status" value="1"/>
</dbReference>
<evidence type="ECO:0000256" key="2">
    <source>
        <dbReference type="ARBA" id="ARBA00001974"/>
    </source>
</evidence>
<comment type="cofactor">
    <cofactor evidence="21">
        <name>Mo-molybdopterin</name>
        <dbReference type="ChEBI" id="CHEBI:71302"/>
    </cofactor>
    <text evidence="21">Binds 1 Mo-molybdopterin (Mo-MPT) cofactor per subunit.</text>
</comment>
<keyword evidence="15" id="KW-0560">Oxidoreductase</keyword>
<proteinExistence type="evidence at transcript level"/>
<dbReference type="InterPro" id="IPR014756">
    <property type="entry name" value="Ig_E-set"/>
</dbReference>
<dbReference type="InterPro" id="IPR018506">
    <property type="entry name" value="Cyt_B5_heme-BS"/>
</dbReference>
<organism evidence="25">
    <name type="scientific">Dunaliella tertiolecta</name>
    <name type="common">Green alga</name>
    <dbReference type="NCBI Taxonomy" id="3047"/>
    <lineage>
        <taxon>Eukaryota</taxon>
        <taxon>Viridiplantae</taxon>
        <taxon>Chlorophyta</taxon>
        <taxon>core chlorophytes</taxon>
        <taxon>Chlorophyceae</taxon>
        <taxon>CS clade</taxon>
        <taxon>Chlamydomonadales</taxon>
        <taxon>Dunaliellaceae</taxon>
        <taxon>Dunaliella</taxon>
    </lineage>
</organism>
<protein>
    <recommendedName>
        <fullName evidence="20">Nitrate reductase</fullName>
    </recommendedName>
</protein>
<dbReference type="InterPro" id="IPR001709">
    <property type="entry name" value="Flavoprot_Pyr_Nucl_cyt_Rdtase"/>
</dbReference>
<dbReference type="FunFam" id="2.40.30.10:FF:000021">
    <property type="entry name" value="NADH-cytochrome b5 reductase"/>
    <property type="match status" value="1"/>
</dbReference>
<feature type="domain" description="Cytochrome b5 heme-binding" evidence="23">
    <location>
        <begin position="520"/>
        <end position="595"/>
    </location>
</feature>
<comment type="function">
    <text evidence="3 20">Nitrate reductase is a key enzyme involved in the first step of nitrate assimilation in plants, fungi and bacteria.</text>
</comment>
<dbReference type="FunFam" id="3.40.50.80:FF:000019">
    <property type="entry name" value="NADH-cytochrome b5 reductase"/>
    <property type="match status" value="1"/>
</dbReference>
<evidence type="ECO:0000313" key="25">
    <source>
        <dbReference type="EMBL" id="AAL79356.1"/>
    </source>
</evidence>
<dbReference type="InterPro" id="IPR012137">
    <property type="entry name" value="Nitr_rd_NADH"/>
</dbReference>
<dbReference type="Pfam" id="PF00970">
    <property type="entry name" value="FAD_binding_6"/>
    <property type="match status" value="1"/>
</dbReference>
<keyword evidence="12" id="KW-0496">Mitochondrion</keyword>
<dbReference type="AlphaFoldDB" id="Q8S9G7"/>
<sequence length="876" mass="97261">MLTNGHGVHQNGHQNGTGATLPGAVPSFAHTVLGAPYEPPLSPEDPDWTLHVPTADLDAKDKGTADAWIPRDPRILRLTGRHPLNCEPPMHDLMAAGFITPPSIHYVRNHGPAPRIRWEEHRLQINGLVERPMTLTMDEIVAMPSVTIPVTMVCAGNRRKEENMHKKSIGFNWGPCAVSTSYWTGVKLSDLLKHVGAKGPKEGGKHVCFVGPQGELPAGDGTYGTSMPMGKAMDPANDVLIAYKQNGRWLNVDHGFPVRTIIPGYIGGRTIKWLCTIKVQEQESSNHYHYMDNRVLPSHVDQELANKEGWWYKPEYIINDLNINSAIARPWHDEVVMLKDSNQPYTVKGYAYAGGGHKIIRCEISLDGGKSWRLANIRRFAEPNEYGKHWCWVHWDIEVSVFDFFVFKEMLLRAWDETQNTQPALLTWNVMGMMNNCHFRVLLHPFKDQRGEIGVRFQHPAPVEVGELGNIGWREEDNLRQQALEAAGITTKEGPLPPIKELAAVPKAAAAAPKPPPGSAKEFTMEEVAEHTSPESAWFVHEGKVYDATPFLEDHPGGPDSILIATGADATEDFNAIHSKKAKNMLKDYYIGELVASKGAAAEPKAENGAGTRSLITLNPREKVPLKLAERIEVSHNTRIFRFALPSPKHILGLPTGRHLFVYAQIHGEVVARAYTPISCDDDVGRLDLLIKVYGPNVHPAFPQGGKMSQHLDSPKIGDEIMVKGPVGHFTYEGKGKYVNGKNKGVAKQMSMLAGGTGITPILQVLEAVLKDKEDPTCMSLIYANNSFDDILVKDRLDAYAKENPNRFKVWYVLARPPENWPFTKGHVTEALMRERFFDASPQTLGMMCGPPGLLNFVAVPGFEKMGYSKENQVSF</sequence>
<evidence type="ECO:0000256" key="13">
    <source>
        <dbReference type="ARBA" id="ARBA00022827"/>
    </source>
</evidence>
<dbReference type="PANTHER" id="PTHR19372:SF7">
    <property type="entry name" value="SULFITE OXIDASE, MITOCHONDRIAL"/>
    <property type="match status" value="1"/>
</dbReference>
<evidence type="ECO:0000256" key="22">
    <source>
        <dbReference type="SAM" id="MobiDB-lite"/>
    </source>
</evidence>
<keyword evidence="10" id="KW-0812">Transmembrane</keyword>
<dbReference type="InterPro" id="IPR008335">
    <property type="entry name" value="Mopterin_OxRdtase_euk"/>
</dbReference>
<feature type="compositionally biased region" description="Low complexity" evidence="22">
    <location>
        <begin position="1"/>
        <end position="18"/>
    </location>
</feature>
<feature type="region of interest" description="Disordered" evidence="22">
    <location>
        <begin position="1"/>
        <end position="23"/>
    </location>
</feature>
<evidence type="ECO:0000256" key="14">
    <source>
        <dbReference type="ARBA" id="ARBA00022989"/>
    </source>
</evidence>
<dbReference type="CDD" id="cd02112">
    <property type="entry name" value="eukary_NR_Moco"/>
    <property type="match status" value="1"/>
</dbReference>
<gene>
    <name evidence="25" type="primary">nar</name>
</gene>
<keyword evidence="13" id="KW-0274">FAD</keyword>
<keyword evidence="9" id="KW-0285">Flavoprotein</keyword>
<dbReference type="InterPro" id="IPR036374">
    <property type="entry name" value="OxRdtase_Mopterin-bd_sf"/>
</dbReference>
<dbReference type="SUPFAM" id="SSF63380">
    <property type="entry name" value="Riboflavin synthase domain-like"/>
    <property type="match status" value="1"/>
</dbReference>
<evidence type="ECO:0000256" key="21">
    <source>
        <dbReference type="PIRSR" id="PIRSR000233-1"/>
    </source>
</evidence>
<dbReference type="Pfam" id="PF00174">
    <property type="entry name" value="Oxidored_molyb"/>
    <property type="match status" value="1"/>
</dbReference>
<dbReference type="InterPro" id="IPR001433">
    <property type="entry name" value="OxRdtase_FAD/NAD-bd"/>
</dbReference>
<dbReference type="PRINTS" id="PR00363">
    <property type="entry name" value="CYTOCHROMEB5"/>
</dbReference>
<evidence type="ECO:0000256" key="12">
    <source>
        <dbReference type="ARBA" id="ARBA00022787"/>
    </source>
</evidence>
<evidence type="ECO:0000256" key="17">
    <source>
        <dbReference type="ARBA" id="ARBA00023063"/>
    </source>
</evidence>
<dbReference type="PRINTS" id="PR00406">
    <property type="entry name" value="CYTB5RDTASE"/>
</dbReference>
<evidence type="ECO:0000256" key="7">
    <source>
        <dbReference type="ARBA" id="ARBA00022505"/>
    </source>
</evidence>
<evidence type="ECO:0000256" key="11">
    <source>
        <dbReference type="ARBA" id="ARBA00022723"/>
    </source>
</evidence>
<dbReference type="PROSITE" id="PS50255">
    <property type="entry name" value="CYTOCHROME_B5_2"/>
    <property type="match status" value="1"/>
</dbReference>
<dbReference type="SUPFAM" id="SSF52343">
    <property type="entry name" value="Ferredoxin reductase-like, C-terminal NADP-linked domain"/>
    <property type="match status" value="1"/>
</dbReference>
<dbReference type="PANTHER" id="PTHR19372">
    <property type="entry name" value="SULFITE REDUCTASE"/>
    <property type="match status" value="1"/>
</dbReference>
<evidence type="ECO:0000256" key="3">
    <source>
        <dbReference type="ARBA" id="ARBA00003838"/>
    </source>
</evidence>
<evidence type="ECO:0000259" key="24">
    <source>
        <dbReference type="PROSITE" id="PS51384"/>
    </source>
</evidence>
<dbReference type="GO" id="GO:0005741">
    <property type="term" value="C:mitochondrial outer membrane"/>
    <property type="evidence" value="ECO:0007669"/>
    <property type="project" value="UniProtKB-SubCell"/>
</dbReference>
<dbReference type="InterPro" id="IPR000572">
    <property type="entry name" value="OxRdtase_Mopterin-bd_dom"/>
</dbReference>
<dbReference type="Pfam" id="PF03404">
    <property type="entry name" value="Mo-co_dimer"/>
    <property type="match status" value="1"/>
</dbReference>
<keyword evidence="11 21" id="KW-0479">Metal-binding</keyword>
<dbReference type="FunFam" id="3.90.420.10:FF:000003">
    <property type="entry name" value="Nitrate reductase"/>
    <property type="match status" value="1"/>
</dbReference>
<dbReference type="InterPro" id="IPR001199">
    <property type="entry name" value="Cyt_B5-like_heme/steroid-bd"/>
</dbReference>
<dbReference type="SUPFAM" id="SSF55856">
    <property type="entry name" value="Cytochrome b5-like heme/steroid binding domain"/>
    <property type="match status" value="1"/>
</dbReference>
<evidence type="ECO:0000256" key="15">
    <source>
        <dbReference type="ARBA" id="ARBA00023002"/>
    </source>
</evidence>
<name>Q8S9G7_DUNTE</name>
<dbReference type="Gene3D" id="3.40.50.80">
    <property type="entry name" value="Nucleotide-binding domain of ferredoxin-NADP reductase (FNR) module"/>
    <property type="match status" value="1"/>
</dbReference>
<dbReference type="GO" id="GO:0050464">
    <property type="term" value="F:nitrate reductase (NADPH) activity"/>
    <property type="evidence" value="ECO:0007669"/>
    <property type="project" value="InterPro"/>
</dbReference>
<dbReference type="GO" id="GO:0006809">
    <property type="term" value="P:nitric oxide biosynthetic process"/>
    <property type="evidence" value="ECO:0007669"/>
    <property type="project" value="InterPro"/>
</dbReference>
<dbReference type="GO" id="GO:0006790">
    <property type="term" value="P:sulfur compound metabolic process"/>
    <property type="evidence" value="ECO:0007669"/>
    <property type="project" value="TreeGrafter"/>
</dbReference>
<evidence type="ECO:0000256" key="1">
    <source>
        <dbReference type="ARBA" id="ARBA00001971"/>
    </source>
</evidence>
<dbReference type="Gene3D" id="3.90.420.10">
    <property type="entry name" value="Oxidoreductase, molybdopterin-binding domain"/>
    <property type="match status" value="1"/>
</dbReference>
<evidence type="ECO:0000256" key="8">
    <source>
        <dbReference type="ARBA" id="ARBA00022617"/>
    </source>
</evidence>
<keyword evidence="8" id="KW-0349">Heme</keyword>
<dbReference type="PROSITE" id="PS00191">
    <property type="entry name" value="CYTOCHROME_B5_1"/>
    <property type="match status" value="1"/>
</dbReference>
<dbReference type="Pfam" id="PF00175">
    <property type="entry name" value="NAD_binding_1"/>
    <property type="match status" value="1"/>
</dbReference>
<dbReference type="Gene3D" id="2.60.40.650">
    <property type="match status" value="1"/>
</dbReference>
<evidence type="ECO:0000256" key="16">
    <source>
        <dbReference type="ARBA" id="ARBA00023004"/>
    </source>
</evidence>
<dbReference type="InterPro" id="IPR017938">
    <property type="entry name" value="Riboflavin_synthase-like_b-brl"/>
</dbReference>
<feature type="binding site" evidence="21">
    <location>
        <position position="154"/>
    </location>
    <ligand>
        <name>Mo-molybdopterin</name>
        <dbReference type="ChEBI" id="CHEBI:71302"/>
    </ligand>
    <ligandPart>
        <name>Mo</name>
        <dbReference type="ChEBI" id="CHEBI:28685"/>
    </ligandPart>
</feature>
<evidence type="ECO:0000259" key="23">
    <source>
        <dbReference type="PROSITE" id="PS50255"/>
    </source>
</evidence>
<dbReference type="SUPFAM" id="SSF56524">
    <property type="entry name" value="Oxidoreductase molybdopterin-binding domain"/>
    <property type="match status" value="1"/>
</dbReference>
<keyword evidence="18" id="KW-0472">Membrane</keyword>
<dbReference type="InterPro" id="IPR039261">
    <property type="entry name" value="FNR_nucleotide-bd"/>
</dbReference>
<dbReference type="GO" id="GO:0020037">
    <property type="term" value="F:heme binding"/>
    <property type="evidence" value="ECO:0007669"/>
    <property type="project" value="InterPro"/>
</dbReference>
<dbReference type="EMBL" id="AY078279">
    <property type="protein sequence ID" value="AAL79356.1"/>
    <property type="molecule type" value="mRNA"/>
</dbReference>
<comment type="cofactor">
    <cofactor evidence="1">
        <name>heme</name>
        <dbReference type="ChEBI" id="CHEBI:30413"/>
    </cofactor>
</comment>
<comment type="subunit">
    <text evidence="6">Homodimer.</text>
</comment>
<dbReference type="Pfam" id="PF00173">
    <property type="entry name" value="Cyt-b5"/>
    <property type="match status" value="1"/>
</dbReference>
<feature type="domain" description="FAD-binding FR-type" evidence="24">
    <location>
        <begin position="621"/>
        <end position="733"/>
    </location>
</feature>
<evidence type="ECO:0000256" key="19">
    <source>
        <dbReference type="ARBA" id="ARBA00023157"/>
    </source>
</evidence>
<dbReference type="CDD" id="cd06183">
    <property type="entry name" value="cyt_b5_reduct_like"/>
    <property type="match status" value="1"/>
</dbReference>
<comment type="cofactor">
    <cofactor evidence="2">
        <name>FAD</name>
        <dbReference type="ChEBI" id="CHEBI:57692"/>
    </cofactor>
</comment>
<dbReference type="PROSITE" id="PS00559">
    <property type="entry name" value="MOLYBDOPTERIN_EUK"/>
    <property type="match status" value="1"/>
</dbReference>
<dbReference type="Gene3D" id="2.40.30.10">
    <property type="entry name" value="Translation factors"/>
    <property type="match status" value="1"/>
</dbReference>
<keyword evidence="16" id="KW-0408">Iron</keyword>
<dbReference type="InterPro" id="IPR008333">
    <property type="entry name" value="Cbr1-like_FAD-bd_dom"/>
</dbReference>
<dbReference type="PIRSF" id="PIRSF000233">
    <property type="entry name" value="Nitr_rd_NADH"/>
    <property type="match status" value="1"/>
</dbReference>
<keyword evidence="12" id="KW-1000">Mitochondrion outer membrane</keyword>
<evidence type="ECO:0000256" key="4">
    <source>
        <dbReference type="ARBA" id="ARBA00004294"/>
    </source>
</evidence>
<dbReference type="PROSITE" id="PS51384">
    <property type="entry name" value="FAD_FR"/>
    <property type="match status" value="1"/>
</dbReference>
<dbReference type="FunFam" id="3.10.120.10:FF:000007">
    <property type="entry name" value="Sulfite oxidase, mitochondrial"/>
    <property type="match status" value="1"/>
</dbReference>
<evidence type="ECO:0000256" key="20">
    <source>
        <dbReference type="PIRNR" id="PIRNR000233"/>
    </source>
</evidence>
<reference evidence="25" key="1">
    <citation type="submission" date="2002-02" db="EMBL/GenBank/DDBJ databases">
        <title>Cloning and Characterization of Assimilatory Nitrate Reductase Gene (nar) in Marine Green Alga Dunaliella tertiolecta.</title>
        <authorList>
            <person name="Song B."/>
            <person name="Ward B.B."/>
        </authorList>
    </citation>
    <scope>NUCLEOTIDE SEQUENCE</scope>
</reference>
<accession>Q8S9G7</accession>
<dbReference type="InterPro" id="IPR017927">
    <property type="entry name" value="FAD-bd_FR_type"/>
</dbReference>
<comment type="similarity">
    <text evidence="5 20">Belongs to the nitrate reductase family.</text>
</comment>
<keyword evidence="17 20" id="KW-0534">Nitrate assimilation</keyword>
<evidence type="ECO:0000256" key="10">
    <source>
        <dbReference type="ARBA" id="ARBA00022692"/>
    </source>
</evidence>
<dbReference type="PRINTS" id="PR00407">
    <property type="entry name" value="EUMOPTERIN"/>
</dbReference>
<dbReference type="InterPro" id="IPR036400">
    <property type="entry name" value="Cyt_B5-like_heme/steroid_sf"/>
</dbReference>
<dbReference type="PRINTS" id="PR00371">
    <property type="entry name" value="FPNCR"/>
</dbReference>
<evidence type="ECO:0000256" key="18">
    <source>
        <dbReference type="ARBA" id="ARBA00023136"/>
    </source>
</evidence>
<evidence type="ECO:0000256" key="5">
    <source>
        <dbReference type="ARBA" id="ARBA00006253"/>
    </source>
</evidence>
<keyword evidence="7 21" id="KW-0500">Molybdenum</keyword>
<keyword evidence="14" id="KW-1133">Transmembrane helix</keyword>
<evidence type="ECO:0000256" key="6">
    <source>
        <dbReference type="ARBA" id="ARBA00011738"/>
    </source>
</evidence>
<comment type="subcellular location">
    <subcellularLocation>
        <location evidence="4">Mitochondrion outer membrane</location>
    </subcellularLocation>
</comment>
<dbReference type="InterPro" id="IPR005066">
    <property type="entry name" value="MoCF_OxRdtse_dimer"/>
</dbReference>
<dbReference type="GO" id="GO:0043546">
    <property type="term" value="F:molybdopterin cofactor binding"/>
    <property type="evidence" value="ECO:0007669"/>
    <property type="project" value="InterPro"/>
</dbReference>
<dbReference type="GO" id="GO:0008482">
    <property type="term" value="F:sulfite oxidase activity"/>
    <property type="evidence" value="ECO:0007669"/>
    <property type="project" value="TreeGrafter"/>
</dbReference>
<keyword evidence="19" id="KW-1015">Disulfide bond</keyword>
<dbReference type="SUPFAM" id="SSF81296">
    <property type="entry name" value="E set domains"/>
    <property type="match status" value="1"/>
</dbReference>
<dbReference type="Gene3D" id="3.10.120.10">
    <property type="entry name" value="Cytochrome b5-like heme/steroid binding domain"/>
    <property type="match status" value="1"/>
</dbReference>
<dbReference type="GO" id="GO:0030151">
    <property type="term" value="F:molybdenum ion binding"/>
    <property type="evidence" value="ECO:0007669"/>
    <property type="project" value="InterPro"/>
</dbReference>
<dbReference type="InterPro" id="IPR022407">
    <property type="entry name" value="OxRdtase_Mopterin_BS"/>
</dbReference>